<comment type="caution">
    <text evidence="8">The sequence shown here is derived from an EMBL/GenBank/DDBJ whole genome shotgun (WGS) entry which is preliminary data.</text>
</comment>
<dbReference type="AlphaFoldDB" id="A0A8H5FUK7"/>
<dbReference type="InterPro" id="IPR026992">
    <property type="entry name" value="DIOX_N"/>
</dbReference>
<dbReference type="InterPro" id="IPR027443">
    <property type="entry name" value="IPNS-like_sf"/>
</dbReference>
<evidence type="ECO:0000259" key="7">
    <source>
        <dbReference type="Pfam" id="PF14226"/>
    </source>
</evidence>
<gene>
    <name evidence="8" type="ORF">D9758_012794</name>
</gene>
<dbReference type="Proteomes" id="UP000559256">
    <property type="component" value="Unassembled WGS sequence"/>
</dbReference>
<proteinExistence type="inferred from homology"/>
<accession>A0A8H5FUK7</accession>
<feature type="domain" description="Isopenicillin N synthase-like Fe(2+) 2OG dioxygenase" evidence="6">
    <location>
        <begin position="197"/>
        <end position="295"/>
    </location>
</feature>
<dbReference type="GO" id="GO:0016491">
    <property type="term" value="F:oxidoreductase activity"/>
    <property type="evidence" value="ECO:0007669"/>
    <property type="project" value="UniProtKB-KW"/>
</dbReference>
<evidence type="ECO:0000256" key="5">
    <source>
        <dbReference type="SAM" id="MobiDB-lite"/>
    </source>
</evidence>
<keyword evidence="4" id="KW-0408">Iron</keyword>
<reference evidence="8 9" key="1">
    <citation type="journal article" date="2020" name="ISME J.">
        <title>Uncovering the hidden diversity of litter-decomposition mechanisms in mushroom-forming fungi.</title>
        <authorList>
            <person name="Floudas D."/>
            <person name="Bentzer J."/>
            <person name="Ahren D."/>
            <person name="Johansson T."/>
            <person name="Persson P."/>
            <person name="Tunlid A."/>
        </authorList>
    </citation>
    <scope>NUCLEOTIDE SEQUENCE [LARGE SCALE GENOMIC DNA]</scope>
    <source>
        <strain evidence="8 9">CBS 291.85</strain>
    </source>
</reference>
<feature type="domain" description="Non-haem dioxygenase N-terminal" evidence="7">
    <location>
        <begin position="30"/>
        <end position="98"/>
    </location>
</feature>
<dbReference type="InterPro" id="IPR044861">
    <property type="entry name" value="IPNS-like_FE2OG_OXY"/>
</dbReference>
<protein>
    <submittedName>
        <fullName evidence="8">Uncharacterized protein</fullName>
    </submittedName>
</protein>
<sequence>MSAETSSLPPVVARWKATPETGELLDFAELPILDLGEYSKNEGHSKLAKQLVESLLDYGSVYIVDHGYSVSQMDRIHDIADVPFSQLSMEEKQAYSTDVRKYLSGAMDGFRFRQYYEMEDGSYEEMETYNLHCVGYRAEHPEILRPFFPELDAFARHNHYDVAYPLLRLIETGLNLPDNTLVNIHDFSLGAESQVAFLKYFPRIGEEKQEAKHTWLSGETTKDTFSLIYSQSGMGFQIFQRGEWKYVKHVENAIILNVGDGLEIFSGGFFKATVHRVVRPPIDQRSTPRVGIFYFLVANNDVKMAPLVQSHHLLAHTGRWINFQSKFAPGFEPTVFQYKSGVGIVVQTSQVLVSEESGHMGAEEPTQVVSEVEVGKP</sequence>
<evidence type="ECO:0000256" key="2">
    <source>
        <dbReference type="ARBA" id="ARBA00022723"/>
    </source>
</evidence>
<organism evidence="8 9">
    <name type="scientific">Tetrapyrgos nigripes</name>
    <dbReference type="NCBI Taxonomy" id="182062"/>
    <lineage>
        <taxon>Eukaryota</taxon>
        <taxon>Fungi</taxon>
        <taxon>Dikarya</taxon>
        <taxon>Basidiomycota</taxon>
        <taxon>Agaricomycotina</taxon>
        <taxon>Agaricomycetes</taxon>
        <taxon>Agaricomycetidae</taxon>
        <taxon>Agaricales</taxon>
        <taxon>Marasmiineae</taxon>
        <taxon>Marasmiaceae</taxon>
        <taxon>Tetrapyrgos</taxon>
    </lineage>
</organism>
<keyword evidence="3" id="KW-0560">Oxidoreductase</keyword>
<evidence type="ECO:0000256" key="4">
    <source>
        <dbReference type="ARBA" id="ARBA00023004"/>
    </source>
</evidence>
<dbReference type="EMBL" id="JAACJM010000075">
    <property type="protein sequence ID" value="KAF5350335.1"/>
    <property type="molecule type" value="Genomic_DNA"/>
</dbReference>
<name>A0A8H5FUK7_9AGAR</name>
<keyword evidence="9" id="KW-1185">Reference proteome</keyword>
<dbReference type="Gene3D" id="2.60.120.330">
    <property type="entry name" value="B-lactam Antibiotic, Isopenicillin N Synthase, Chain"/>
    <property type="match status" value="1"/>
</dbReference>
<evidence type="ECO:0000313" key="8">
    <source>
        <dbReference type="EMBL" id="KAF5350335.1"/>
    </source>
</evidence>
<evidence type="ECO:0000259" key="6">
    <source>
        <dbReference type="Pfam" id="PF03171"/>
    </source>
</evidence>
<evidence type="ECO:0000256" key="3">
    <source>
        <dbReference type="ARBA" id="ARBA00023002"/>
    </source>
</evidence>
<evidence type="ECO:0000313" key="9">
    <source>
        <dbReference type="Proteomes" id="UP000559256"/>
    </source>
</evidence>
<feature type="region of interest" description="Disordered" evidence="5">
    <location>
        <begin position="356"/>
        <end position="377"/>
    </location>
</feature>
<dbReference type="SUPFAM" id="SSF51197">
    <property type="entry name" value="Clavaminate synthase-like"/>
    <property type="match status" value="1"/>
</dbReference>
<evidence type="ECO:0000256" key="1">
    <source>
        <dbReference type="ARBA" id="ARBA00008056"/>
    </source>
</evidence>
<comment type="similarity">
    <text evidence="1">Belongs to the iron/ascorbate-dependent oxidoreductase family.</text>
</comment>
<dbReference type="OrthoDB" id="406156at2759"/>
<keyword evidence="2" id="KW-0479">Metal-binding</keyword>
<dbReference type="PANTHER" id="PTHR10209:SF867">
    <property type="entry name" value="2-OXOGLUTARATE (2OG) AND FE(II)-DEPENDENT OXYGENASE SUPERFAMILY PROTEIN"/>
    <property type="match status" value="1"/>
</dbReference>
<dbReference type="Pfam" id="PF14226">
    <property type="entry name" value="DIOX_N"/>
    <property type="match status" value="1"/>
</dbReference>
<dbReference type="GO" id="GO:0046872">
    <property type="term" value="F:metal ion binding"/>
    <property type="evidence" value="ECO:0007669"/>
    <property type="project" value="UniProtKB-KW"/>
</dbReference>
<dbReference type="Pfam" id="PF03171">
    <property type="entry name" value="2OG-FeII_Oxy"/>
    <property type="match status" value="1"/>
</dbReference>
<dbReference type="PANTHER" id="PTHR10209">
    <property type="entry name" value="OXIDOREDUCTASE, 2OG-FE II OXYGENASE FAMILY PROTEIN"/>
    <property type="match status" value="1"/>
</dbReference>